<dbReference type="EMBL" id="JBHRUJ010000017">
    <property type="protein sequence ID" value="MFC3212394.1"/>
    <property type="molecule type" value="Genomic_DNA"/>
</dbReference>
<reference evidence="3" key="1">
    <citation type="journal article" date="2019" name="Int. J. Syst. Evol. Microbiol.">
        <title>The Global Catalogue of Microorganisms (GCM) 10K type strain sequencing project: providing services to taxonomists for standard genome sequencing and annotation.</title>
        <authorList>
            <consortium name="The Broad Institute Genomics Platform"/>
            <consortium name="The Broad Institute Genome Sequencing Center for Infectious Disease"/>
            <person name="Wu L."/>
            <person name="Ma J."/>
        </authorList>
    </citation>
    <scope>NUCLEOTIDE SEQUENCE [LARGE SCALE GENOMIC DNA]</scope>
    <source>
        <strain evidence="3">CCM 320</strain>
    </source>
</reference>
<evidence type="ECO:0000256" key="1">
    <source>
        <dbReference type="SAM" id="Phobius"/>
    </source>
</evidence>
<dbReference type="RefSeq" id="WP_117312899.1">
    <property type="nucleotide sequence ID" value="NZ_JBHRUJ010000017.1"/>
</dbReference>
<evidence type="ECO:0000313" key="3">
    <source>
        <dbReference type="Proteomes" id="UP001595625"/>
    </source>
</evidence>
<evidence type="ECO:0000313" key="2">
    <source>
        <dbReference type="EMBL" id="MFC3212394.1"/>
    </source>
</evidence>
<proteinExistence type="predicted"/>
<name>A0ABV7KSJ2_PLAOK</name>
<comment type="caution">
    <text evidence="2">The sequence shown here is derived from an EMBL/GenBank/DDBJ whole genome shotgun (WGS) entry which is preliminary data.</text>
</comment>
<gene>
    <name evidence="2" type="ORF">ACFOEJ_14995</name>
</gene>
<feature type="transmembrane region" description="Helical" evidence="1">
    <location>
        <begin position="40"/>
        <end position="61"/>
    </location>
</feature>
<protein>
    <submittedName>
        <fullName evidence="2">Uncharacterized protein</fullName>
    </submittedName>
</protein>
<feature type="transmembrane region" description="Helical" evidence="1">
    <location>
        <begin position="73"/>
        <end position="91"/>
    </location>
</feature>
<keyword evidence="3" id="KW-1185">Reference proteome</keyword>
<sequence length="93" mass="10829">MHHAIYFGHLFFLHSAFSLFIFYLNANFQETLSALQTDDIFRGIVILVIMLVYFMLIENLNANFTEAKKSMKFFLFVSSFLSALLTMLFLVSI</sequence>
<keyword evidence="1" id="KW-0472">Membrane</keyword>
<organism evidence="2 3">
    <name type="scientific">Planomicrobium okeanokoites</name>
    <name type="common">Planococcus okeanokoites</name>
    <name type="synonym">Flavobacterium okeanokoites</name>
    <dbReference type="NCBI Taxonomy" id="244"/>
    <lineage>
        <taxon>Bacteria</taxon>
        <taxon>Bacillati</taxon>
        <taxon>Bacillota</taxon>
        <taxon>Bacilli</taxon>
        <taxon>Bacillales</taxon>
        <taxon>Caryophanaceae</taxon>
        <taxon>Planomicrobium</taxon>
    </lineage>
</organism>
<dbReference type="Proteomes" id="UP001595625">
    <property type="component" value="Unassembled WGS sequence"/>
</dbReference>
<keyword evidence="1" id="KW-0812">Transmembrane</keyword>
<keyword evidence="1" id="KW-1133">Transmembrane helix</keyword>
<feature type="transmembrane region" description="Helical" evidence="1">
    <location>
        <begin position="7"/>
        <end position="28"/>
    </location>
</feature>
<accession>A0ABV7KSJ2</accession>